<reference evidence="3" key="1">
    <citation type="submission" date="2024-04" db="EMBL/GenBank/DDBJ databases">
        <title>Salinicola lusitanus LLJ914,a marine bacterium isolated from the Okinawa Trough.</title>
        <authorList>
            <person name="Li J."/>
        </authorList>
    </citation>
    <scope>NUCLEOTIDE SEQUENCE [LARGE SCALE GENOMIC DNA]</scope>
</reference>
<name>A0AAW0P8I7_9GOBI</name>
<organism evidence="2 3">
    <name type="scientific">Mugilogobius chulae</name>
    <name type="common">yellowstripe goby</name>
    <dbReference type="NCBI Taxonomy" id="88201"/>
    <lineage>
        <taxon>Eukaryota</taxon>
        <taxon>Metazoa</taxon>
        <taxon>Chordata</taxon>
        <taxon>Craniata</taxon>
        <taxon>Vertebrata</taxon>
        <taxon>Euteleostomi</taxon>
        <taxon>Actinopterygii</taxon>
        <taxon>Neopterygii</taxon>
        <taxon>Teleostei</taxon>
        <taxon>Neoteleostei</taxon>
        <taxon>Acanthomorphata</taxon>
        <taxon>Gobiaria</taxon>
        <taxon>Gobiiformes</taxon>
        <taxon>Gobioidei</taxon>
        <taxon>Gobiidae</taxon>
        <taxon>Gobionellinae</taxon>
        <taxon>Mugilogobius</taxon>
    </lineage>
</organism>
<proteinExistence type="predicted"/>
<protein>
    <submittedName>
        <fullName evidence="2">Uncharacterized protein</fullName>
    </submittedName>
</protein>
<evidence type="ECO:0000313" key="3">
    <source>
        <dbReference type="Proteomes" id="UP001460270"/>
    </source>
</evidence>
<feature type="compositionally biased region" description="Pro residues" evidence="1">
    <location>
        <begin position="53"/>
        <end position="63"/>
    </location>
</feature>
<sequence>MDASFEAELDQVINHVLVLTEEQTQRETVASVASEARPAEPVTGAVTKAEAPTPAPPAPPPPKAAAEWQQLPTVAVAPMSEKNPRICQCARLTQRHLPSIVKPTVLQRVRSVRVAFMKAI</sequence>
<evidence type="ECO:0000256" key="1">
    <source>
        <dbReference type="SAM" id="MobiDB-lite"/>
    </source>
</evidence>
<dbReference type="Proteomes" id="UP001460270">
    <property type="component" value="Unassembled WGS sequence"/>
</dbReference>
<evidence type="ECO:0000313" key="2">
    <source>
        <dbReference type="EMBL" id="KAK7915618.1"/>
    </source>
</evidence>
<dbReference type="EMBL" id="JBBPFD010000008">
    <property type="protein sequence ID" value="KAK7915618.1"/>
    <property type="molecule type" value="Genomic_DNA"/>
</dbReference>
<comment type="caution">
    <text evidence="2">The sequence shown here is derived from an EMBL/GenBank/DDBJ whole genome shotgun (WGS) entry which is preliminary data.</text>
</comment>
<keyword evidence="3" id="KW-1185">Reference proteome</keyword>
<feature type="region of interest" description="Disordered" evidence="1">
    <location>
        <begin position="24"/>
        <end position="66"/>
    </location>
</feature>
<accession>A0AAW0P8I7</accession>
<gene>
    <name evidence="2" type="ORF">WMY93_011379</name>
</gene>
<dbReference type="AlphaFoldDB" id="A0AAW0P8I7"/>